<dbReference type="EMBL" id="VOOS01000003">
    <property type="protein sequence ID" value="TXB65365.1"/>
    <property type="molecule type" value="Genomic_DNA"/>
</dbReference>
<evidence type="ECO:0000313" key="2">
    <source>
        <dbReference type="EMBL" id="TXB65365.1"/>
    </source>
</evidence>
<sequence>MNFKTQNIKTNTPLNLLIILVVFVFLHSCKSGQNASNRNVAGIYMPGINLIDPSFKVFNKNDSLTQFYFRLNAENLLYTKKRSDSTYTANVEVTYQLTEKDQKEIIDSATLKFVDFGKNNQLKYLDGTLELATQPNKEYDLIIMFNDINRDNYLKKRIYINRLNQFNSQNFLPTDTLGNVIFKNYFNIGDVVELKKNETNSNNTIALKIYNIVHGIAKPPFSESDTEKKQDFLPDSIQVLTFDENSKVRLSILSKGLYHFQSSEINKEGPTFYSFQDNFPSVKSIENMIAPMRYISTKDEYNKLLEAENQKVAMDEFWLDIAGSTERARTLIKEYFNRVENANEFFTSYLEGWKTDRGLIYLIYGTPTVVYKHKDYENWIYGEENNVMSLNFVFYKVKNPITNNDYSLSRSSIYKTTWYRAVDTWRSGRIY</sequence>
<evidence type="ECO:0000259" key="1">
    <source>
        <dbReference type="Pfam" id="PF20094"/>
    </source>
</evidence>
<gene>
    <name evidence="2" type="ORF">FRY74_08050</name>
</gene>
<feature type="domain" description="GWxTD" evidence="1">
    <location>
        <begin position="256"/>
        <end position="427"/>
    </location>
</feature>
<proteinExistence type="predicted"/>
<dbReference type="Pfam" id="PF20094">
    <property type="entry name" value="GWxTD_dom"/>
    <property type="match status" value="1"/>
</dbReference>
<accession>A0A5C6RTU2</accession>
<dbReference type="InterPro" id="IPR030959">
    <property type="entry name" value="GWxTD_dom"/>
</dbReference>
<comment type="caution">
    <text evidence="2">The sequence shown here is derived from an EMBL/GenBank/DDBJ whole genome shotgun (WGS) entry which is preliminary data.</text>
</comment>
<name>A0A5C6RTU2_9FLAO</name>
<dbReference type="Proteomes" id="UP000321721">
    <property type="component" value="Unassembled WGS sequence"/>
</dbReference>
<reference evidence="2 3" key="1">
    <citation type="submission" date="2019-08" db="EMBL/GenBank/DDBJ databases">
        <title>Genome of Vicingus serpentipes NCIMB 15042.</title>
        <authorList>
            <person name="Bowman J.P."/>
        </authorList>
    </citation>
    <scope>NUCLEOTIDE SEQUENCE [LARGE SCALE GENOMIC DNA]</scope>
    <source>
        <strain evidence="2 3">NCIMB 15042</strain>
    </source>
</reference>
<dbReference type="NCBIfam" id="TIGR04514">
    <property type="entry name" value="GWxTD_dom"/>
    <property type="match status" value="1"/>
</dbReference>
<protein>
    <submittedName>
        <fullName evidence="2">GWxTD domain-containing protein</fullName>
    </submittedName>
</protein>
<dbReference type="RefSeq" id="WP_147100333.1">
    <property type="nucleotide sequence ID" value="NZ_VOOS01000003.1"/>
</dbReference>
<keyword evidence="3" id="KW-1185">Reference proteome</keyword>
<evidence type="ECO:0000313" key="3">
    <source>
        <dbReference type="Proteomes" id="UP000321721"/>
    </source>
</evidence>
<dbReference type="AlphaFoldDB" id="A0A5C6RTU2"/>
<dbReference type="OrthoDB" id="9814412at2"/>
<organism evidence="2 3">
    <name type="scientific">Vicingus serpentipes</name>
    <dbReference type="NCBI Taxonomy" id="1926625"/>
    <lineage>
        <taxon>Bacteria</taxon>
        <taxon>Pseudomonadati</taxon>
        <taxon>Bacteroidota</taxon>
        <taxon>Flavobacteriia</taxon>
        <taxon>Flavobacteriales</taxon>
        <taxon>Vicingaceae</taxon>
        <taxon>Vicingus</taxon>
    </lineage>
</organism>